<dbReference type="RefSeq" id="WP_160820785.1">
    <property type="nucleotide sequence ID" value="NZ_JBHSXE010000001.1"/>
</dbReference>
<sequence>MTGSEAATANYAEDNSQVGMQAGVVHGDVTIYSTPPAASPTERFEIGVMLLDGGQPSKAREVISEAVMAGLTGSRVCFHWQLALVSGRAWNEMPDADAAALRQAPSFCRLSGGDAWADGVKTVLQLMDAAAKPNTDLRPLLKDFDNLAEPQRGMILRHLELFLEGPLKNEIWDRALDEAREEQMAGNRSERVWKYFHPNPAGPRFLPVRPPVIPAGTRGRAVCGAVVLGGAALNLGYLLLRDLQLLTLLVYALGSGGGFLAFRAGTEWHYLTERLHAKDREFRRPQEFPSRAKPSGFAGKVDQRFDRYFARYVPRNASRQTWLDGTAGIRKILRDEMVEVYREQRTSVEQIAWLIRYRVSEVRRQWENGALWGYRRELAVPLGTKAATLLGLAALASGTVWTMADAARTAPVNAAVSALLALVAGRVAVRARMRIVTETRRHAADVAEQSRVQEGCQAAFERWKRKLADKPTDPEMAIWLDRDRKVLLSDALDHYGLTMSDVIAHAFIEAPGSPTRRARVPQGPPRYTRYRLLLFLLTKDGIRQLGADLDFERGTFHDQARTNYRYEAVAAVRVRQADDGDHSFELALVNGELVKAEMLAAAIDELHVDETHATVSETMLDAAGLSHTLHVMEGIAAEGKRWLEQERPRKADPQGRAAAWTAATPRAATGAPRT</sequence>
<evidence type="ECO:0000313" key="2">
    <source>
        <dbReference type="EMBL" id="MFC6880643.1"/>
    </source>
</evidence>
<evidence type="ECO:0000313" key="3">
    <source>
        <dbReference type="Proteomes" id="UP001596380"/>
    </source>
</evidence>
<reference evidence="3" key="1">
    <citation type="journal article" date="2019" name="Int. J. Syst. Evol. Microbiol.">
        <title>The Global Catalogue of Microorganisms (GCM) 10K type strain sequencing project: providing services to taxonomists for standard genome sequencing and annotation.</title>
        <authorList>
            <consortium name="The Broad Institute Genomics Platform"/>
            <consortium name="The Broad Institute Genome Sequencing Center for Infectious Disease"/>
            <person name="Wu L."/>
            <person name="Ma J."/>
        </authorList>
    </citation>
    <scope>NUCLEOTIDE SEQUENCE [LARGE SCALE GENOMIC DNA]</scope>
    <source>
        <strain evidence="3">JCM 3369</strain>
    </source>
</reference>
<proteinExistence type="predicted"/>
<dbReference type="Proteomes" id="UP001596380">
    <property type="component" value="Unassembled WGS sequence"/>
</dbReference>
<dbReference type="EMBL" id="JBHSXS010000005">
    <property type="protein sequence ID" value="MFC6880643.1"/>
    <property type="molecule type" value="Genomic_DNA"/>
</dbReference>
<protein>
    <submittedName>
        <fullName evidence="2">Uncharacterized protein</fullName>
    </submittedName>
</protein>
<organism evidence="2 3">
    <name type="scientific">Actinomadura yumaensis</name>
    <dbReference type="NCBI Taxonomy" id="111807"/>
    <lineage>
        <taxon>Bacteria</taxon>
        <taxon>Bacillati</taxon>
        <taxon>Actinomycetota</taxon>
        <taxon>Actinomycetes</taxon>
        <taxon>Streptosporangiales</taxon>
        <taxon>Thermomonosporaceae</taxon>
        <taxon>Actinomadura</taxon>
    </lineage>
</organism>
<feature type="compositionally biased region" description="Basic and acidic residues" evidence="1">
    <location>
        <begin position="641"/>
        <end position="653"/>
    </location>
</feature>
<gene>
    <name evidence="2" type="ORF">ACFQKB_12810</name>
</gene>
<evidence type="ECO:0000256" key="1">
    <source>
        <dbReference type="SAM" id="MobiDB-lite"/>
    </source>
</evidence>
<feature type="region of interest" description="Disordered" evidence="1">
    <location>
        <begin position="641"/>
        <end position="674"/>
    </location>
</feature>
<feature type="compositionally biased region" description="Low complexity" evidence="1">
    <location>
        <begin position="655"/>
        <end position="674"/>
    </location>
</feature>
<keyword evidence="3" id="KW-1185">Reference proteome</keyword>
<accession>A0ABW2CIU7</accession>
<comment type="caution">
    <text evidence="2">The sequence shown here is derived from an EMBL/GenBank/DDBJ whole genome shotgun (WGS) entry which is preliminary data.</text>
</comment>
<name>A0ABW2CIU7_9ACTN</name>